<comment type="caution">
    <text evidence="9">The sequence shown here is derived from an EMBL/GenBank/DDBJ whole genome shotgun (WGS) entry which is preliminary data.</text>
</comment>
<protein>
    <recommendedName>
        <fullName evidence="2">histidine kinase</fullName>
        <ecNumber evidence="2">2.7.13.3</ecNumber>
    </recommendedName>
</protein>
<dbReference type="Gene3D" id="3.30.450.20">
    <property type="entry name" value="PAS domain"/>
    <property type="match status" value="1"/>
</dbReference>
<evidence type="ECO:0000256" key="1">
    <source>
        <dbReference type="ARBA" id="ARBA00000085"/>
    </source>
</evidence>
<dbReference type="EMBL" id="JTDI01000001">
    <property type="protein sequence ID" value="KHK92979.1"/>
    <property type="molecule type" value="Genomic_DNA"/>
</dbReference>
<reference evidence="9 10" key="1">
    <citation type="submission" date="2014-10" db="EMBL/GenBank/DDBJ databases">
        <title>Genome sequence of Novosphingobium malaysiense MUSC 273(T).</title>
        <authorList>
            <person name="Lee L.-H."/>
        </authorList>
    </citation>
    <scope>NUCLEOTIDE SEQUENCE [LARGE SCALE GENOMIC DNA]</scope>
    <source>
        <strain evidence="9 10">MUSC 273</strain>
    </source>
</reference>
<dbReference type="InterPro" id="IPR011102">
    <property type="entry name" value="Sig_transdc_His_kinase_HWE"/>
</dbReference>
<evidence type="ECO:0000256" key="7">
    <source>
        <dbReference type="ARBA" id="ARBA00022840"/>
    </source>
</evidence>
<dbReference type="PANTHER" id="PTHR41523">
    <property type="entry name" value="TWO-COMPONENT SYSTEM SENSOR PROTEIN"/>
    <property type="match status" value="1"/>
</dbReference>
<dbReference type="InterPro" id="IPR036890">
    <property type="entry name" value="HATPase_C_sf"/>
</dbReference>
<evidence type="ECO:0000256" key="3">
    <source>
        <dbReference type="ARBA" id="ARBA00022553"/>
    </source>
</evidence>
<dbReference type="Proteomes" id="UP000031057">
    <property type="component" value="Unassembled WGS sequence"/>
</dbReference>
<dbReference type="SUPFAM" id="SSF55874">
    <property type="entry name" value="ATPase domain of HSP90 chaperone/DNA topoisomerase II/histidine kinase"/>
    <property type="match status" value="1"/>
</dbReference>
<name>A0A0B1ZU09_9SPHN</name>
<evidence type="ECO:0000256" key="5">
    <source>
        <dbReference type="ARBA" id="ARBA00022741"/>
    </source>
</evidence>
<comment type="catalytic activity">
    <reaction evidence="1">
        <text>ATP + protein L-histidine = ADP + protein N-phospho-L-histidine.</text>
        <dbReference type="EC" id="2.7.13.3"/>
    </reaction>
</comment>
<feature type="domain" description="Signal transduction histidine kinase HWE region" evidence="8">
    <location>
        <begin position="150"/>
        <end position="231"/>
    </location>
</feature>
<dbReference type="InterPro" id="IPR035965">
    <property type="entry name" value="PAS-like_dom_sf"/>
</dbReference>
<dbReference type="Pfam" id="PF07536">
    <property type="entry name" value="HWE_HK"/>
    <property type="match status" value="1"/>
</dbReference>
<evidence type="ECO:0000313" key="10">
    <source>
        <dbReference type="Proteomes" id="UP000031057"/>
    </source>
</evidence>
<dbReference type="SUPFAM" id="SSF55785">
    <property type="entry name" value="PYP-like sensor domain (PAS domain)"/>
    <property type="match status" value="1"/>
</dbReference>
<evidence type="ECO:0000259" key="8">
    <source>
        <dbReference type="SMART" id="SM00911"/>
    </source>
</evidence>
<dbReference type="AlphaFoldDB" id="A0A0B1ZU09"/>
<organism evidence="9 10">
    <name type="scientific">Novosphingobium malaysiense</name>
    <dbReference type="NCBI Taxonomy" id="1348853"/>
    <lineage>
        <taxon>Bacteria</taxon>
        <taxon>Pseudomonadati</taxon>
        <taxon>Pseudomonadota</taxon>
        <taxon>Alphaproteobacteria</taxon>
        <taxon>Sphingomonadales</taxon>
        <taxon>Sphingomonadaceae</taxon>
        <taxon>Novosphingobium</taxon>
    </lineage>
</organism>
<keyword evidence="4" id="KW-0808">Transferase</keyword>
<sequence>MVANCEAIQVDKRELWDLLDQIPVAILVSSDQYCSKIFGNLAAKSLLRVPHGGNLSQSAAEDEAPPFRVYHGDRLVPPEELPLQVAAATGRTVARSECEIRFDDGGTIFISGHTIPLRDKAGALRGSIGAFIDITPRMGELGIADMMSREMSHRLKNNTALITAISRMTISRHLPKEIYSAYEERLLSLSRFKELGYVGDWKSVSWRQLIENSITPVVGSATGRVSIDGPDVQVEPASGQNLGMIFHELITNACKYGAMSRDSGRLDVSWTMDGDDDGRRLVCIWQESNGPRVEKPAQDGFGSRLIKTLIKSLPDGRVTRHYRPDGLRIEMSFQLPSAH</sequence>
<keyword evidence="5" id="KW-0547">Nucleotide-binding</keyword>
<evidence type="ECO:0000256" key="6">
    <source>
        <dbReference type="ARBA" id="ARBA00022777"/>
    </source>
</evidence>
<dbReference type="SMART" id="SM00911">
    <property type="entry name" value="HWE_HK"/>
    <property type="match status" value="1"/>
</dbReference>
<dbReference type="Gene3D" id="3.30.565.10">
    <property type="entry name" value="Histidine kinase-like ATPase, C-terminal domain"/>
    <property type="match status" value="1"/>
</dbReference>
<dbReference type="EC" id="2.7.13.3" evidence="2"/>
<gene>
    <name evidence="9" type="ORF">LK12_00875</name>
</gene>
<evidence type="ECO:0000313" key="9">
    <source>
        <dbReference type="EMBL" id="KHK92979.1"/>
    </source>
</evidence>
<keyword evidence="10" id="KW-1185">Reference proteome</keyword>
<dbReference type="GO" id="GO:0005524">
    <property type="term" value="F:ATP binding"/>
    <property type="evidence" value="ECO:0007669"/>
    <property type="project" value="UniProtKB-KW"/>
</dbReference>
<evidence type="ECO:0000256" key="4">
    <source>
        <dbReference type="ARBA" id="ARBA00022679"/>
    </source>
</evidence>
<dbReference type="PANTHER" id="PTHR41523:SF8">
    <property type="entry name" value="ETHYLENE RESPONSE SENSOR PROTEIN"/>
    <property type="match status" value="1"/>
</dbReference>
<evidence type="ECO:0000256" key="2">
    <source>
        <dbReference type="ARBA" id="ARBA00012438"/>
    </source>
</evidence>
<proteinExistence type="predicted"/>
<keyword evidence="6" id="KW-0418">Kinase</keyword>
<keyword evidence="7" id="KW-0067">ATP-binding</keyword>
<accession>A0A0B1ZU09</accession>
<dbReference type="STRING" id="1348853.LK12_00875"/>
<keyword evidence="3" id="KW-0597">Phosphoprotein</keyword>
<dbReference type="GO" id="GO:0004673">
    <property type="term" value="F:protein histidine kinase activity"/>
    <property type="evidence" value="ECO:0007669"/>
    <property type="project" value="UniProtKB-EC"/>
</dbReference>